<dbReference type="AlphaFoldDB" id="I7M956"/>
<reference evidence="2" key="2">
    <citation type="submission" date="2014-02" db="EMBL/GenBank/DDBJ databases">
        <title>Annotation update of Tetrahymena thermophila SB210.</title>
        <authorList>
            <person name="Bidwell S."/>
            <person name="Michalis H.M."/>
            <person name="Zafar N."/>
            <person name="Joardar V."/>
            <person name="Miao W."/>
            <person name="Russ C."/>
            <person name="Eisen J."/>
            <person name="Wu M."/>
            <person name="Wu D."/>
            <person name="Nierman W."/>
            <person name="Orias E."/>
            <person name="Delcher A."/>
            <person name="Salzberg S."/>
            <person name="Coyne R."/>
        </authorList>
    </citation>
    <scope>NUCLEOTIDE SEQUENCE</scope>
    <source>
        <strain evidence="2">SB210</strain>
    </source>
</reference>
<feature type="compositionally biased region" description="Polar residues" evidence="1">
    <location>
        <begin position="48"/>
        <end position="89"/>
    </location>
</feature>
<feature type="compositionally biased region" description="Basic and acidic residues" evidence="1">
    <location>
        <begin position="90"/>
        <end position="103"/>
    </location>
</feature>
<dbReference type="RefSeq" id="XP_001021071.2">
    <property type="nucleotide sequence ID" value="XM_001021071.2"/>
</dbReference>
<dbReference type="EMBL" id="GG662608">
    <property type="protein sequence ID" value="EAS00826.2"/>
    <property type="molecule type" value="Genomic_DNA"/>
</dbReference>
<protein>
    <submittedName>
        <fullName evidence="2">Uncharacterized protein</fullName>
    </submittedName>
</protein>
<sequence>MTMVQYHTSYLNPFVVKNYQPSQTNYNQSQFQDNPLSQSHRYPHKENLLQNRRGSKTYSQSQKKNDQEQLSNSPEQNLKLNTLRGFSQNNKEEGYRLPTKPEKKIQIQDQNENLPSINLSQKTPTQLKRKISFTKTQLANISMDSKAFEELQKIKQNAVDEANLRCLVNFINKINTTQIVIQIEKGHMEQRKIKYLINLRLNKYFIKISGIMQINYKFNLLR</sequence>
<evidence type="ECO:0000313" key="2">
    <source>
        <dbReference type="EMBL" id="EAS00826.2"/>
    </source>
</evidence>
<dbReference type="GeneID" id="7838987"/>
<dbReference type="InParanoid" id="I7M956"/>
<proteinExistence type="predicted"/>
<dbReference type="Proteomes" id="UP000009168">
    <property type="component" value="Unassembled WGS sequence"/>
</dbReference>
<dbReference type="KEGG" id="tet:TTHERM_00309950"/>
<keyword evidence="3" id="KW-1185">Reference proteome</keyword>
<accession>I7M956</accession>
<feature type="region of interest" description="Disordered" evidence="1">
    <location>
        <begin position="25"/>
        <end position="103"/>
    </location>
</feature>
<evidence type="ECO:0000256" key="1">
    <source>
        <dbReference type="SAM" id="MobiDB-lite"/>
    </source>
</evidence>
<gene>
    <name evidence="2" type="ORF">TTHERM_00309950</name>
</gene>
<evidence type="ECO:0000313" key="3">
    <source>
        <dbReference type="Proteomes" id="UP000009168"/>
    </source>
</evidence>
<feature type="compositionally biased region" description="Polar residues" evidence="1">
    <location>
        <begin position="25"/>
        <end position="40"/>
    </location>
</feature>
<reference evidence="2" key="1">
    <citation type="submission" date="2008-09" db="EMBL/GenBank/DDBJ databases">
        <authorList>
            <person name="Eisen J.A."/>
            <person name="Wu M."/>
            <person name="Wu D."/>
            <person name="Nierman W.C."/>
            <person name="Orias E."/>
            <person name="Delcher A.L."/>
            <person name="Salzberg S.L."/>
        </authorList>
    </citation>
    <scope>NUCLEOTIDE SEQUENCE</scope>
    <source>
        <strain evidence="2">SB210</strain>
    </source>
</reference>
<organism evidence="2 3">
    <name type="scientific">Tetrahymena thermophila (strain SB210)</name>
    <dbReference type="NCBI Taxonomy" id="312017"/>
    <lineage>
        <taxon>Eukaryota</taxon>
        <taxon>Sar</taxon>
        <taxon>Alveolata</taxon>
        <taxon>Ciliophora</taxon>
        <taxon>Intramacronucleata</taxon>
        <taxon>Oligohymenophorea</taxon>
        <taxon>Hymenostomatida</taxon>
        <taxon>Tetrahymenina</taxon>
        <taxon>Tetrahymenidae</taxon>
        <taxon>Tetrahymena</taxon>
    </lineage>
</organism>
<name>I7M956_TETTS</name>